<dbReference type="CDD" id="cd01948">
    <property type="entry name" value="EAL"/>
    <property type="match status" value="1"/>
</dbReference>
<keyword evidence="3" id="KW-1185">Reference proteome</keyword>
<dbReference type="RefSeq" id="WP_380930663.1">
    <property type="nucleotide sequence ID" value="NZ_JBHUGS010000003.1"/>
</dbReference>
<evidence type="ECO:0000259" key="1">
    <source>
        <dbReference type="PROSITE" id="PS50883"/>
    </source>
</evidence>
<proteinExistence type="predicted"/>
<dbReference type="PANTHER" id="PTHR33121">
    <property type="entry name" value="CYCLIC DI-GMP PHOSPHODIESTERASE PDEF"/>
    <property type="match status" value="1"/>
</dbReference>
<dbReference type="SUPFAM" id="SSF141868">
    <property type="entry name" value="EAL domain-like"/>
    <property type="match status" value="1"/>
</dbReference>
<dbReference type="InterPro" id="IPR050706">
    <property type="entry name" value="Cyclic-di-GMP_PDE-like"/>
</dbReference>
<reference evidence="3" key="1">
    <citation type="journal article" date="2019" name="Int. J. Syst. Evol. Microbiol.">
        <title>The Global Catalogue of Microorganisms (GCM) 10K type strain sequencing project: providing services to taxonomists for standard genome sequencing and annotation.</title>
        <authorList>
            <consortium name="The Broad Institute Genomics Platform"/>
            <consortium name="The Broad Institute Genome Sequencing Center for Infectious Disease"/>
            <person name="Wu L."/>
            <person name="Ma J."/>
        </authorList>
    </citation>
    <scope>NUCLEOTIDE SEQUENCE [LARGE SCALE GENOMIC DNA]</scope>
    <source>
        <strain evidence="3">CGMCC 1.12702</strain>
    </source>
</reference>
<dbReference type="InterPro" id="IPR035919">
    <property type="entry name" value="EAL_sf"/>
</dbReference>
<feature type="domain" description="EAL" evidence="1">
    <location>
        <begin position="1"/>
        <end position="250"/>
    </location>
</feature>
<evidence type="ECO:0000313" key="2">
    <source>
        <dbReference type="EMBL" id="MFD1951793.1"/>
    </source>
</evidence>
<dbReference type="Pfam" id="PF00563">
    <property type="entry name" value="EAL"/>
    <property type="match status" value="1"/>
</dbReference>
<dbReference type="SMART" id="SM00052">
    <property type="entry name" value="EAL"/>
    <property type="match status" value="1"/>
</dbReference>
<dbReference type="Gene3D" id="3.20.20.450">
    <property type="entry name" value="EAL domain"/>
    <property type="match status" value="1"/>
</dbReference>
<dbReference type="Proteomes" id="UP001597400">
    <property type="component" value="Unassembled WGS sequence"/>
</dbReference>
<gene>
    <name evidence="2" type="ORF">ACFSGX_13550</name>
</gene>
<name>A0ABW4TZ57_9SPHN</name>
<dbReference type="InterPro" id="IPR001633">
    <property type="entry name" value="EAL_dom"/>
</dbReference>
<dbReference type="EMBL" id="JBHUGS010000003">
    <property type="protein sequence ID" value="MFD1951793.1"/>
    <property type="molecule type" value="Genomic_DNA"/>
</dbReference>
<sequence length="255" mass="27889">MQTGCVACRTERRTFDIAMAFQPIVDAETGLPFAYEALVRGPNGEGAGEVLGSVAPEDRYAFDQQCRVAAIEDAVAAGILDTEARLSINFLPNAVYSPVACIQLTLKTAHATEFPTDRLIFEFTESEEMADTDHVANIVESYRKMGFATAIDDFGAGHAGLRLLANFQTDFIKLDMDLIRGIDASLPRRLIVEGVVRIAESLDIRVIAEGIETVPEYDVLREIGVRYFQGYLLARPGFRCLPTIVMPDPPLAAVA</sequence>
<accession>A0ABW4TZ57</accession>
<dbReference type="PANTHER" id="PTHR33121:SF15">
    <property type="entry name" value="BLUE LIGHT- AND TEMPERATURE-REGULATED ANTIREPRESSOR BLUF"/>
    <property type="match status" value="1"/>
</dbReference>
<dbReference type="PROSITE" id="PS50883">
    <property type="entry name" value="EAL"/>
    <property type="match status" value="1"/>
</dbReference>
<organism evidence="2 3">
    <name type="scientific">Sphingomonas arantia</name>
    <dbReference type="NCBI Taxonomy" id="1460676"/>
    <lineage>
        <taxon>Bacteria</taxon>
        <taxon>Pseudomonadati</taxon>
        <taxon>Pseudomonadota</taxon>
        <taxon>Alphaproteobacteria</taxon>
        <taxon>Sphingomonadales</taxon>
        <taxon>Sphingomonadaceae</taxon>
        <taxon>Sphingomonas</taxon>
    </lineage>
</organism>
<comment type="caution">
    <text evidence="2">The sequence shown here is derived from an EMBL/GenBank/DDBJ whole genome shotgun (WGS) entry which is preliminary data.</text>
</comment>
<evidence type="ECO:0000313" key="3">
    <source>
        <dbReference type="Proteomes" id="UP001597400"/>
    </source>
</evidence>
<protein>
    <submittedName>
        <fullName evidence="2">EAL domain-containing protein</fullName>
    </submittedName>
</protein>